<dbReference type="Proteomes" id="UP000007110">
    <property type="component" value="Unassembled WGS sequence"/>
</dbReference>
<dbReference type="PANTHER" id="PTHR16253">
    <property type="entry name" value="TETRATRICOPEPTIDE REPEAT PROTEIN 22"/>
    <property type="match status" value="1"/>
</dbReference>
<dbReference type="EnsemblMetazoa" id="XM_030990865">
    <property type="protein sequence ID" value="XP_030846725"/>
    <property type="gene ID" value="LOC100889345"/>
</dbReference>
<dbReference type="PANTHER" id="PTHR16253:SF1">
    <property type="entry name" value="TIR DOMAIN-CONTAINING PROTEIN"/>
    <property type="match status" value="1"/>
</dbReference>
<dbReference type="InterPro" id="IPR042342">
    <property type="entry name" value="TTC22"/>
</dbReference>
<accession>A0A7M7PBL1</accession>
<evidence type="ECO:0000313" key="3">
    <source>
        <dbReference type="Proteomes" id="UP000007110"/>
    </source>
</evidence>
<dbReference type="SUPFAM" id="SSF48452">
    <property type="entry name" value="TPR-like"/>
    <property type="match status" value="1"/>
</dbReference>
<evidence type="ECO:0000259" key="1">
    <source>
        <dbReference type="PROSITE" id="PS50104"/>
    </source>
</evidence>
<reference evidence="3" key="1">
    <citation type="submission" date="2015-02" db="EMBL/GenBank/DDBJ databases">
        <title>Genome sequencing for Strongylocentrotus purpuratus.</title>
        <authorList>
            <person name="Murali S."/>
            <person name="Liu Y."/>
            <person name="Vee V."/>
            <person name="English A."/>
            <person name="Wang M."/>
            <person name="Skinner E."/>
            <person name="Han Y."/>
            <person name="Muzny D.M."/>
            <person name="Worley K.C."/>
            <person name="Gibbs R.A."/>
        </authorList>
    </citation>
    <scope>NUCLEOTIDE SEQUENCE</scope>
</reference>
<dbReference type="PROSITE" id="PS50104">
    <property type="entry name" value="TIR"/>
    <property type="match status" value="1"/>
</dbReference>
<sequence length="438" mass="50924">MAVTEPSFKEATVCLASVTEMADAPRSYRALSWVFMGILLRTKPSRSLGQALLDTVHLHSYTSMDCYEQALSLQPDHHIVLRRVASELTLMKQYDRAEKMFHKSIEKEPSWFGHRHLGLLYLAMYEDIYGKEQKVTSERPLGLLAKAQEQFETALKFKQVHADHSDLGYISFLRGDYDKAVQEFSLAVRSNHDDNFDIAQTHSRWAQCLRKMGEEEGALVQFAEVKKAQGRLQKQVSILQNIFTHNHGINCCGFECDLSRFDYCSSERPGFVNILSENQCAYVSPISPVFLRQPSPYKFDFFVSFSHIDHKWTVSFVKKLEKDFNVRGCIRYRDYAYGATIAENIAENIDESYRTILILSPDSLRDHWCRYELQRAHMESLKRRCIVPVMLRTCKLPREVENLTHIKCNRGQFVLDDWYRLQDTLRQDEKKTKIDLSS</sequence>
<dbReference type="OMA" id="THERWAK"/>
<dbReference type="Gene3D" id="3.40.50.10140">
    <property type="entry name" value="Toll/interleukin-1 receptor homology (TIR) domain"/>
    <property type="match status" value="1"/>
</dbReference>
<dbReference type="Pfam" id="PF13676">
    <property type="entry name" value="TIR_2"/>
    <property type="match status" value="1"/>
</dbReference>
<organism evidence="2 3">
    <name type="scientific">Strongylocentrotus purpuratus</name>
    <name type="common">Purple sea urchin</name>
    <dbReference type="NCBI Taxonomy" id="7668"/>
    <lineage>
        <taxon>Eukaryota</taxon>
        <taxon>Metazoa</taxon>
        <taxon>Echinodermata</taxon>
        <taxon>Eleutherozoa</taxon>
        <taxon>Echinozoa</taxon>
        <taxon>Echinoidea</taxon>
        <taxon>Euechinoidea</taxon>
        <taxon>Echinacea</taxon>
        <taxon>Camarodonta</taxon>
        <taxon>Echinidea</taxon>
        <taxon>Strongylocentrotidae</taxon>
        <taxon>Strongylocentrotus</taxon>
    </lineage>
</organism>
<dbReference type="SUPFAM" id="SSF52200">
    <property type="entry name" value="Toll/Interleukin receptor TIR domain"/>
    <property type="match status" value="1"/>
</dbReference>
<keyword evidence="3" id="KW-1185">Reference proteome</keyword>
<dbReference type="SMART" id="SM00028">
    <property type="entry name" value="TPR"/>
    <property type="match status" value="3"/>
</dbReference>
<dbReference type="InterPro" id="IPR000157">
    <property type="entry name" value="TIR_dom"/>
</dbReference>
<dbReference type="InParanoid" id="A0A7M7PBL1"/>
<dbReference type="GO" id="GO:0007165">
    <property type="term" value="P:signal transduction"/>
    <property type="evidence" value="ECO:0007669"/>
    <property type="project" value="InterPro"/>
</dbReference>
<feature type="domain" description="TIR" evidence="1">
    <location>
        <begin position="297"/>
        <end position="436"/>
    </location>
</feature>
<dbReference type="KEGG" id="spu:100889345"/>
<reference evidence="2" key="2">
    <citation type="submission" date="2021-01" db="UniProtKB">
        <authorList>
            <consortium name="EnsemblMetazoa"/>
        </authorList>
    </citation>
    <scope>IDENTIFICATION</scope>
</reference>
<dbReference type="RefSeq" id="XP_030846725.1">
    <property type="nucleotide sequence ID" value="XM_030990865.1"/>
</dbReference>
<proteinExistence type="predicted"/>
<evidence type="ECO:0000313" key="2">
    <source>
        <dbReference type="EnsemblMetazoa" id="XP_030846725"/>
    </source>
</evidence>
<dbReference type="OrthoDB" id="9982425at2759"/>
<name>A0A7M7PBL1_STRPU</name>
<dbReference type="InterPro" id="IPR011990">
    <property type="entry name" value="TPR-like_helical_dom_sf"/>
</dbReference>
<dbReference type="InterPro" id="IPR019734">
    <property type="entry name" value="TPR_rpt"/>
</dbReference>
<dbReference type="InterPro" id="IPR035897">
    <property type="entry name" value="Toll_tir_struct_dom_sf"/>
</dbReference>
<dbReference type="AlphaFoldDB" id="A0A7M7PBL1"/>
<dbReference type="GeneID" id="100889345"/>
<protein>
    <recommendedName>
        <fullName evidence="1">TIR domain-containing protein</fullName>
    </recommendedName>
</protein>
<dbReference type="Gene3D" id="1.25.40.10">
    <property type="entry name" value="Tetratricopeptide repeat domain"/>
    <property type="match status" value="1"/>
</dbReference>
<dbReference type="SMART" id="SM00255">
    <property type="entry name" value="TIR"/>
    <property type="match status" value="1"/>
</dbReference>